<evidence type="ECO:0000256" key="2">
    <source>
        <dbReference type="ARBA" id="ARBA00011084"/>
    </source>
</evidence>
<dbReference type="STRING" id="653733.Selin_0058"/>
<keyword evidence="4" id="KW-1003">Cell membrane</keyword>
<dbReference type="InterPro" id="IPR010055">
    <property type="entry name" value="T2SS_protein-GspJ"/>
</dbReference>
<dbReference type="SUPFAM" id="SSF54523">
    <property type="entry name" value="Pili subunits"/>
    <property type="match status" value="1"/>
</dbReference>
<dbReference type="Pfam" id="PF11612">
    <property type="entry name" value="T2SSJ"/>
    <property type="match status" value="1"/>
</dbReference>
<dbReference type="GO" id="GO:0015628">
    <property type="term" value="P:protein secretion by the type II secretion system"/>
    <property type="evidence" value="ECO:0007669"/>
    <property type="project" value="InterPro"/>
</dbReference>
<dbReference type="Proteomes" id="UP000002572">
    <property type="component" value="Chromosome"/>
</dbReference>
<sequence>MVRRQAGFTLLEVLIAVAIFALIGAGSYQVMNTVFRTQEITQVHSDELRSLQRAMRFLALDIEQIHARGIRDEYGDHQPFLQLGGGLYTLEFTRRGWTNPLQHPRSTQQRVAYDFDGSSLLRLYWDVLDRSRESEPRVQTLLEGVEHLQVRVVDATGMWHDVWPPLEAPQIPQQLILTGLELVLETGTFGEVRRVFALAALPPSLFDSGTGDAPPPSGGEEGGES</sequence>
<dbReference type="NCBIfam" id="TIGR01711">
    <property type="entry name" value="gspJ"/>
    <property type="match status" value="1"/>
</dbReference>
<dbReference type="KEGG" id="din:Selin_0058"/>
<protein>
    <recommendedName>
        <fullName evidence="3">Type II secretion system protein J</fullName>
    </recommendedName>
</protein>
<dbReference type="HOGENOM" id="CLU_093850_1_0_0"/>
<evidence type="ECO:0000256" key="9">
    <source>
        <dbReference type="ARBA" id="ARBA00023136"/>
    </source>
</evidence>
<dbReference type="Pfam" id="PF07963">
    <property type="entry name" value="N_methyl"/>
    <property type="match status" value="1"/>
</dbReference>
<dbReference type="NCBIfam" id="TIGR02532">
    <property type="entry name" value="IV_pilin_GFxxxE"/>
    <property type="match status" value="1"/>
</dbReference>
<dbReference type="AlphaFoldDB" id="E6W4T9"/>
<dbReference type="InterPro" id="IPR012902">
    <property type="entry name" value="N_methyl_site"/>
</dbReference>
<evidence type="ECO:0000256" key="6">
    <source>
        <dbReference type="ARBA" id="ARBA00022519"/>
    </source>
</evidence>
<keyword evidence="7 11" id="KW-0812">Transmembrane</keyword>
<keyword evidence="6" id="KW-0997">Cell inner membrane</keyword>
<dbReference type="eggNOG" id="COG4795">
    <property type="taxonomic scope" value="Bacteria"/>
</dbReference>
<evidence type="ECO:0000313" key="13">
    <source>
        <dbReference type="Proteomes" id="UP000002572"/>
    </source>
</evidence>
<keyword evidence="5" id="KW-0488">Methylation</keyword>
<keyword evidence="8 11" id="KW-1133">Transmembrane helix</keyword>
<feature type="transmembrane region" description="Helical" evidence="11">
    <location>
        <begin position="7"/>
        <end position="28"/>
    </location>
</feature>
<dbReference type="Gene3D" id="3.10.610.10">
    <property type="entry name" value="GSPII I/J protein-like"/>
    <property type="match status" value="1"/>
</dbReference>
<comment type="similarity">
    <text evidence="2">Belongs to the GSP J family.</text>
</comment>
<reference evidence="12 13" key="1">
    <citation type="submission" date="2010-12" db="EMBL/GenBank/DDBJ databases">
        <title>Complete sequence of Desulfurispirillum indicum S5.</title>
        <authorList>
            <consortium name="US DOE Joint Genome Institute"/>
            <person name="Lucas S."/>
            <person name="Copeland A."/>
            <person name="Lapidus A."/>
            <person name="Cheng J.-F."/>
            <person name="Goodwin L."/>
            <person name="Pitluck S."/>
            <person name="Chertkov O."/>
            <person name="Held B."/>
            <person name="Detter J.C."/>
            <person name="Han C."/>
            <person name="Tapia R."/>
            <person name="Land M."/>
            <person name="Hauser L."/>
            <person name="Kyrpides N."/>
            <person name="Ivanova N."/>
            <person name="Mikhailova N."/>
            <person name="Haggblom M."/>
            <person name="Rauschenbach I."/>
            <person name="Bini E."/>
            <person name="Woyke T."/>
        </authorList>
    </citation>
    <scope>NUCLEOTIDE SEQUENCE [LARGE SCALE GENOMIC DNA]</scope>
    <source>
        <strain evidence="13">ATCC BAA-1389 / DSM 22839 / S5</strain>
    </source>
</reference>
<evidence type="ECO:0000256" key="7">
    <source>
        <dbReference type="ARBA" id="ARBA00022692"/>
    </source>
</evidence>
<evidence type="ECO:0000256" key="11">
    <source>
        <dbReference type="SAM" id="Phobius"/>
    </source>
</evidence>
<dbReference type="PANTHER" id="PTHR39583">
    <property type="entry name" value="TYPE II SECRETION SYSTEM PROTEIN J-RELATED"/>
    <property type="match status" value="1"/>
</dbReference>
<accession>E6W4T9</accession>
<evidence type="ECO:0000256" key="1">
    <source>
        <dbReference type="ARBA" id="ARBA00004377"/>
    </source>
</evidence>
<dbReference type="EMBL" id="CP002432">
    <property type="protein sequence ID" value="ADU64817.1"/>
    <property type="molecule type" value="Genomic_DNA"/>
</dbReference>
<evidence type="ECO:0000313" key="12">
    <source>
        <dbReference type="EMBL" id="ADU64817.1"/>
    </source>
</evidence>
<keyword evidence="13" id="KW-1185">Reference proteome</keyword>
<dbReference type="OrthoDB" id="9794345at2"/>
<dbReference type="InParanoid" id="E6W4T9"/>
<dbReference type="PANTHER" id="PTHR39583:SF2">
    <property type="entry name" value="TYPE II SECRETION SYSTEM PROTEIN J"/>
    <property type="match status" value="1"/>
</dbReference>
<dbReference type="InterPro" id="IPR051621">
    <property type="entry name" value="T2SS_protein_J"/>
</dbReference>
<dbReference type="RefSeq" id="WP_013504706.1">
    <property type="nucleotide sequence ID" value="NC_014836.1"/>
</dbReference>
<evidence type="ECO:0000256" key="8">
    <source>
        <dbReference type="ARBA" id="ARBA00022989"/>
    </source>
</evidence>
<name>E6W4T9_DESIS</name>
<evidence type="ECO:0000256" key="5">
    <source>
        <dbReference type="ARBA" id="ARBA00022481"/>
    </source>
</evidence>
<feature type="region of interest" description="Disordered" evidence="10">
    <location>
        <begin position="206"/>
        <end position="225"/>
    </location>
</feature>
<dbReference type="GO" id="GO:0015627">
    <property type="term" value="C:type II protein secretion system complex"/>
    <property type="evidence" value="ECO:0007669"/>
    <property type="project" value="InterPro"/>
</dbReference>
<proteinExistence type="inferred from homology"/>
<dbReference type="InterPro" id="IPR045584">
    <property type="entry name" value="Pilin-like"/>
</dbReference>
<keyword evidence="9 11" id="KW-0472">Membrane</keyword>
<evidence type="ECO:0000256" key="4">
    <source>
        <dbReference type="ARBA" id="ARBA00022475"/>
    </source>
</evidence>
<dbReference type="GO" id="GO:0005886">
    <property type="term" value="C:plasma membrane"/>
    <property type="evidence" value="ECO:0007669"/>
    <property type="project" value="UniProtKB-SubCell"/>
</dbReference>
<gene>
    <name evidence="12" type="ordered locus">Selin_0058</name>
</gene>
<evidence type="ECO:0000256" key="3">
    <source>
        <dbReference type="ARBA" id="ARBA00021539"/>
    </source>
</evidence>
<organism evidence="12 13">
    <name type="scientific">Desulfurispirillum indicum (strain ATCC BAA-1389 / DSM 22839 / S5)</name>
    <dbReference type="NCBI Taxonomy" id="653733"/>
    <lineage>
        <taxon>Bacteria</taxon>
        <taxon>Pseudomonadati</taxon>
        <taxon>Chrysiogenota</taxon>
        <taxon>Chrysiogenia</taxon>
        <taxon>Chrysiogenales</taxon>
        <taxon>Chrysiogenaceae</taxon>
        <taxon>Desulfurispirillum</taxon>
    </lineage>
</organism>
<comment type="subcellular location">
    <subcellularLocation>
        <location evidence="1">Cell inner membrane</location>
        <topology evidence="1">Single-pass membrane protein</topology>
    </subcellularLocation>
</comment>
<evidence type="ECO:0000256" key="10">
    <source>
        <dbReference type="SAM" id="MobiDB-lite"/>
    </source>
</evidence>